<organism evidence="3">
    <name type="scientific">Candidatus Kentrum eta</name>
    <dbReference type="NCBI Taxonomy" id="2126337"/>
    <lineage>
        <taxon>Bacteria</taxon>
        <taxon>Pseudomonadati</taxon>
        <taxon>Pseudomonadota</taxon>
        <taxon>Gammaproteobacteria</taxon>
        <taxon>Candidatus Kentrum</taxon>
    </lineage>
</organism>
<protein>
    <submittedName>
        <fullName evidence="3">Uncharacterized protein</fullName>
    </submittedName>
</protein>
<dbReference type="EMBL" id="CAADFJ010000008">
    <property type="protein sequence ID" value="VFJ96730.1"/>
    <property type="molecule type" value="Genomic_DNA"/>
</dbReference>
<evidence type="ECO:0000313" key="2">
    <source>
        <dbReference type="EMBL" id="VFJ88552.1"/>
    </source>
</evidence>
<feature type="region of interest" description="Disordered" evidence="1">
    <location>
        <begin position="372"/>
        <end position="392"/>
    </location>
</feature>
<feature type="region of interest" description="Disordered" evidence="1">
    <location>
        <begin position="440"/>
        <end position="476"/>
    </location>
</feature>
<evidence type="ECO:0000313" key="4">
    <source>
        <dbReference type="EMBL" id="VFJ96730.1"/>
    </source>
</evidence>
<reference evidence="3" key="1">
    <citation type="submission" date="2019-02" db="EMBL/GenBank/DDBJ databases">
        <authorList>
            <person name="Gruber-Vodicka R. H."/>
            <person name="Seah K. B. B."/>
        </authorList>
    </citation>
    <scope>NUCLEOTIDE SEQUENCE</scope>
    <source>
        <strain evidence="4">BECK_SA2B12</strain>
        <strain evidence="2">BECK_SA2B15</strain>
        <strain evidence="3">BECK_SA2B20</strain>
    </source>
</reference>
<dbReference type="AlphaFoldDB" id="A0A450UDX5"/>
<gene>
    <name evidence="2" type="ORF">BECKH772A_GA0070896_1000922</name>
    <name evidence="3" type="ORF">BECKH772B_GA0070898_1001022</name>
    <name evidence="4" type="ORF">BECKH772C_GA0070978_1000822</name>
</gene>
<sequence>MYFRKRVFFLTGATLTVYQGRRCPTPSPVFQDNPAGLRAFADYLDSAPRTPVCLLIDLVEEEFRTGTIPHVFGPDRRALVANRQNRWFRHTPYRCARFQGRETAGRRDDRVLFAAVGRPDGLGRWLGPMTERKIPLVGIYSLPMVSGRLLPTLRAIVHQGAAAAVLSVHCNADGGLRQSLFLGGHLKASRLATPPGSASEPGVEAGVDAKEPDNAAGSAAWILGEVEKTRHYLGDLGLLSGDRPLDVYLLSASETLAALERASAAHDRFRYHFVDLAKIGAKTGVGTASGTGPSGPHADALFAGALMRGTLANHYATRNEIRDFRVPRIRGALYATGVVMLSASLAWSASRFSEQSLLREQTAVLARQAHMDDDRGARGAPDPPETPADGPSLKAAVETAALLEASKTTPYPLFVALGTVLDGESAVEIRAIEWSVAAEPPPVAHAPGGGGIESHRSRLPPRSPSGPPPTPGQKGLAPYQVALIEGRLAVSAKDAGGDSGGEARPDYRKGMGLVEDFASKLSRLHGMVRVEIVRRPFGLGSGEALRGKANGVLEAENFVLRIVYLRGGSKEGV</sequence>
<dbReference type="EMBL" id="CAADFG010000009">
    <property type="protein sequence ID" value="VFJ88552.1"/>
    <property type="molecule type" value="Genomic_DNA"/>
</dbReference>
<feature type="compositionally biased region" description="Pro residues" evidence="1">
    <location>
        <begin position="461"/>
        <end position="471"/>
    </location>
</feature>
<dbReference type="EMBL" id="CAADFI010000010">
    <property type="protein sequence ID" value="VFJ90589.1"/>
    <property type="molecule type" value="Genomic_DNA"/>
</dbReference>
<proteinExistence type="predicted"/>
<evidence type="ECO:0000313" key="3">
    <source>
        <dbReference type="EMBL" id="VFJ90589.1"/>
    </source>
</evidence>
<evidence type="ECO:0000256" key="1">
    <source>
        <dbReference type="SAM" id="MobiDB-lite"/>
    </source>
</evidence>
<accession>A0A450UDX5</accession>
<name>A0A450UDX5_9GAMM</name>